<dbReference type="InterPro" id="IPR029510">
    <property type="entry name" value="Ald_DH_CS_GLU"/>
</dbReference>
<keyword evidence="5" id="KW-0175">Coiled coil</keyword>
<evidence type="ECO:0000256" key="2">
    <source>
        <dbReference type="ARBA" id="ARBA00023002"/>
    </source>
</evidence>
<proteinExistence type="inferred from homology"/>
<dbReference type="InterPro" id="IPR016162">
    <property type="entry name" value="Ald_DH_N"/>
</dbReference>
<dbReference type="Pfam" id="PF00171">
    <property type="entry name" value="Aldedh"/>
    <property type="match status" value="1"/>
</dbReference>
<dbReference type="FunFam" id="3.40.605.10:FF:000007">
    <property type="entry name" value="NAD/NADP-dependent betaine aldehyde dehydrogenase"/>
    <property type="match status" value="1"/>
</dbReference>
<evidence type="ECO:0000256" key="4">
    <source>
        <dbReference type="RuleBase" id="RU003345"/>
    </source>
</evidence>
<evidence type="ECO:0000313" key="7">
    <source>
        <dbReference type="EMBL" id="QDH21216.1"/>
    </source>
</evidence>
<evidence type="ECO:0000259" key="6">
    <source>
        <dbReference type="Pfam" id="PF00171"/>
    </source>
</evidence>
<dbReference type="KEGG" id="saca:FFV09_10350"/>
<dbReference type="GO" id="GO:0016620">
    <property type="term" value="F:oxidoreductase activity, acting on the aldehyde or oxo group of donors, NAD or NADP as acceptor"/>
    <property type="evidence" value="ECO:0007669"/>
    <property type="project" value="InterPro"/>
</dbReference>
<keyword evidence="8" id="KW-1185">Reference proteome</keyword>
<dbReference type="CDD" id="cd07106">
    <property type="entry name" value="ALDH_AldA-AAD23400"/>
    <property type="match status" value="1"/>
</dbReference>
<dbReference type="Gene3D" id="3.40.605.10">
    <property type="entry name" value="Aldehyde Dehydrogenase, Chain A, domain 1"/>
    <property type="match status" value="1"/>
</dbReference>
<dbReference type="InterPro" id="IPR016163">
    <property type="entry name" value="Ald_DH_C"/>
</dbReference>
<gene>
    <name evidence="7" type="ORF">FFV09_10350</name>
</gene>
<sequence>MTIQAGQEPVTVEALINGQSVTSFSQSAKENPTDPAEIVGYFPVTTKEQAVEAIEAAAGAFQTWKKTGIEERVTRMRRAIEKIRAAENEIVHLLCREHGKPLYDAHGEIYVSLMWMEFACKEAASALQEEVTEHENGKTILAYDPIGVVAAISPWNYPIALSTIKIAPALLAGNAIVLKPSPYAPLAAAKVAEIIASEFPAGVINVVHGGADVGVELTTNPHVAKIAFTGGTETAKHIIRAASETIKDMTLELGGNDAAIFLDSFDVNDERAMRRIVVSNFLTTGQICMIAKRVYVHRSIYEAFVEKYIEAANRWIRIGDPFDPDTTVGPLNNVKQKEYVLGLVEDAKQRGAKVIPLGRILDQQVFDQGYYLQPTLVLGCDVHDRIVVEEQFGPTVPILPFDDEEQVIRLHNESIYGLTSSVWGTEEQAISVARQLEAGTTMINTAAVQGLDVRFPFGGFKQSGIGREYGVEGIRTYTEQHVINVPKMLDLPYIPE</sequence>
<dbReference type="InterPro" id="IPR015590">
    <property type="entry name" value="Aldehyde_DH_dom"/>
</dbReference>
<evidence type="ECO:0000313" key="8">
    <source>
        <dbReference type="Proteomes" id="UP000316968"/>
    </source>
</evidence>
<feature type="active site" evidence="3">
    <location>
        <position position="252"/>
    </location>
</feature>
<evidence type="ECO:0000256" key="3">
    <source>
        <dbReference type="PROSITE-ProRule" id="PRU10007"/>
    </source>
</evidence>
<feature type="coiled-coil region" evidence="5">
    <location>
        <begin position="69"/>
        <end position="96"/>
    </location>
</feature>
<dbReference type="PROSITE" id="PS00687">
    <property type="entry name" value="ALDEHYDE_DEHYDR_GLU"/>
    <property type="match status" value="1"/>
</dbReference>
<accession>A0A4Y6UXU9</accession>
<dbReference type="RefSeq" id="WP_141447763.1">
    <property type="nucleotide sequence ID" value="NZ_CP041217.1"/>
</dbReference>
<dbReference type="SUPFAM" id="SSF53720">
    <property type="entry name" value="ALDH-like"/>
    <property type="match status" value="1"/>
</dbReference>
<protein>
    <submittedName>
        <fullName evidence="7">Aldehyde dehydrogenase family protein</fullName>
    </submittedName>
</protein>
<dbReference type="PANTHER" id="PTHR11699">
    <property type="entry name" value="ALDEHYDE DEHYDROGENASE-RELATED"/>
    <property type="match status" value="1"/>
</dbReference>
<evidence type="ECO:0000256" key="1">
    <source>
        <dbReference type="ARBA" id="ARBA00009986"/>
    </source>
</evidence>
<dbReference type="AlphaFoldDB" id="A0A4Y6UXU9"/>
<dbReference type="OrthoDB" id="20170at2"/>
<dbReference type="Proteomes" id="UP000316968">
    <property type="component" value="Chromosome"/>
</dbReference>
<dbReference type="InterPro" id="IPR044086">
    <property type="entry name" value="LUC3-like"/>
</dbReference>
<evidence type="ECO:0000256" key="5">
    <source>
        <dbReference type="SAM" id="Coils"/>
    </source>
</evidence>
<comment type="similarity">
    <text evidence="1 4">Belongs to the aldehyde dehydrogenase family.</text>
</comment>
<feature type="domain" description="Aldehyde dehydrogenase" evidence="6">
    <location>
        <begin position="28"/>
        <end position="481"/>
    </location>
</feature>
<organism evidence="7 8">
    <name type="scientific">Saccharibacillus brassicae</name>
    <dbReference type="NCBI Taxonomy" id="2583377"/>
    <lineage>
        <taxon>Bacteria</taxon>
        <taxon>Bacillati</taxon>
        <taxon>Bacillota</taxon>
        <taxon>Bacilli</taxon>
        <taxon>Bacillales</taxon>
        <taxon>Paenibacillaceae</taxon>
        <taxon>Saccharibacillus</taxon>
    </lineage>
</organism>
<dbReference type="InterPro" id="IPR016161">
    <property type="entry name" value="Ald_DH/histidinol_DH"/>
</dbReference>
<dbReference type="Gene3D" id="3.40.309.10">
    <property type="entry name" value="Aldehyde Dehydrogenase, Chain A, domain 2"/>
    <property type="match status" value="1"/>
</dbReference>
<name>A0A4Y6UXU9_SACBS</name>
<keyword evidence="2 4" id="KW-0560">Oxidoreductase</keyword>
<dbReference type="EMBL" id="CP041217">
    <property type="protein sequence ID" value="QDH21216.1"/>
    <property type="molecule type" value="Genomic_DNA"/>
</dbReference>
<reference evidence="7 8" key="1">
    <citation type="submission" date="2019-06" db="EMBL/GenBank/DDBJ databases">
        <title>Saccharibacillus brassicae sp. nov., an endophytic bacterium isolated from Chinese cabbage seeds (Brassica pekinensis).</title>
        <authorList>
            <person name="Jiang L."/>
            <person name="Lee J."/>
            <person name="Kim S.W."/>
        </authorList>
    </citation>
    <scope>NUCLEOTIDE SEQUENCE [LARGE SCALE GENOMIC DNA]</scope>
    <source>
        <strain evidence="8">KCTC 43072 / ATSA2</strain>
    </source>
</reference>